<proteinExistence type="predicted"/>
<dbReference type="HOGENOM" id="CLU_752255_0_0_1"/>
<reference evidence="2 3" key="1">
    <citation type="journal article" date="2011" name="PLoS Genet.">
        <title>Finished genome of the fungal wheat pathogen Mycosphaerella graminicola reveals dispensome structure, chromosome plasticity, and stealth pathogenesis.</title>
        <authorList>
            <person name="Goodwin S.B."/>
            <person name="Ben M'barek S."/>
            <person name="Dhillon B."/>
            <person name="Wittenberg A.H.J."/>
            <person name="Crane C.F."/>
            <person name="Hane J.K."/>
            <person name="Foster A.J."/>
            <person name="Van der Lee T.A.J."/>
            <person name="Grimwood J."/>
            <person name="Aerts A."/>
            <person name="Antoniw J."/>
            <person name="Bailey A."/>
            <person name="Bluhm B."/>
            <person name="Bowler J."/>
            <person name="Bristow J."/>
            <person name="van der Burgt A."/>
            <person name="Canto-Canche B."/>
            <person name="Churchill A.C.L."/>
            <person name="Conde-Ferraez L."/>
            <person name="Cools H.J."/>
            <person name="Coutinho P.M."/>
            <person name="Csukai M."/>
            <person name="Dehal P."/>
            <person name="De Wit P."/>
            <person name="Donzelli B."/>
            <person name="van de Geest H.C."/>
            <person name="van Ham R.C.H.J."/>
            <person name="Hammond-Kosack K.E."/>
            <person name="Henrissat B."/>
            <person name="Kilian A."/>
            <person name="Kobayashi A.K."/>
            <person name="Koopmann E."/>
            <person name="Kourmpetis Y."/>
            <person name="Kuzniar A."/>
            <person name="Lindquist E."/>
            <person name="Lombard V."/>
            <person name="Maliepaard C."/>
            <person name="Martins N."/>
            <person name="Mehrabi R."/>
            <person name="Nap J.P.H."/>
            <person name="Ponomarenko A."/>
            <person name="Rudd J.J."/>
            <person name="Salamov A."/>
            <person name="Schmutz J."/>
            <person name="Schouten H.J."/>
            <person name="Shapiro H."/>
            <person name="Stergiopoulos I."/>
            <person name="Torriani S.F.F."/>
            <person name="Tu H."/>
            <person name="de Vries R.P."/>
            <person name="Waalwijk C."/>
            <person name="Ware S.B."/>
            <person name="Wiebenga A."/>
            <person name="Zwiers L.-H."/>
            <person name="Oliver R.P."/>
            <person name="Grigoriev I.V."/>
            <person name="Kema G.H.J."/>
        </authorList>
    </citation>
    <scope>NUCLEOTIDE SEQUENCE [LARGE SCALE GENOMIC DNA]</scope>
    <source>
        <strain evidence="3">CBS 115943 / IPO323</strain>
    </source>
</reference>
<evidence type="ECO:0000313" key="2">
    <source>
        <dbReference type="EMBL" id="EGP92293.1"/>
    </source>
</evidence>
<protein>
    <recommendedName>
        <fullName evidence="4">F-box domain-containing protein</fullName>
    </recommendedName>
</protein>
<evidence type="ECO:0000256" key="1">
    <source>
        <dbReference type="SAM" id="MobiDB-lite"/>
    </source>
</evidence>
<dbReference type="RefSeq" id="XP_003857317.1">
    <property type="nucleotide sequence ID" value="XM_003857269.1"/>
</dbReference>
<dbReference type="InParanoid" id="F9WWJ7"/>
<feature type="region of interest" description="Disordered" evidence="1">
    <location>
        <begin position="22"/>
        <end position="102"/>
    </location>
</feature>
<organism evidence="2 3">
    <name type="scientific">Zymoseptoria tritici (strain CBS 115943 / IPO323)</name>
    <name type="common">Speckled leaf blotch fungus</name>
    <name type="synonym">Septoria tritici</name>
    <dbReference type="NCBI Taxonomy" id="336722"/>
    <lineage>
        <taxon>Eukaryota</taxon>
        <taxon>Fungi</taxon>
        <taxon>Dikarya</taxon>
        <taxon>Ascomycota</taxon>
        <taxon>Pezizomycotina</taxon>
        <taxon>Dothideomycetes</taxon>
        <taxon>Dothideomycetidae</taxon>
        <taxon>Mycosphaerellales</taxon>
        <taxon>Mycosphaerellaceae</taxon>
        <taxon>Zymoseptoria</taxon>
    </lineage>
</organism>
<keyword evidence="3" id="KW-1185">Reference proteome</keyword>
<evidence type="ECO:0008006" key="4">
    <source>
        <dbReference type="Google" id="ProtNLM"/>
    </source>
</evidence>
<dbReference type="OrthoDB" id="3641288at2759"/>
<dbReference type="KEGG" id="ztr:MYCGRDRAFT_89497"/>
<dbReference type="EMBL" id="CM001196">
    <property type="protein sequence ID" value="EGP92293.1"/>
    <property type="molecule type" value="Genomic_DNA"/>
</dbReference>
<accession>F9WWJ7</accession>
<name>F9WWJ7_ZYMTI</name>
<gene>
    <name evidence="2" type="ORF">MYCGRDRAFT_89497</name>
</gene>
<feature type="compositionally biased region" description="Low complexity" evidence="1">
    <location>
        <begin position="22"/>
        <end position="68"/>
    </location>
</feature>
<dbReference type="AlphaFoldDB" id="F9WWJ7"/>
<sequence>MANAVDMDHLLLEMRRTFNVSAASTASTASTASPVSTASTSLGMSTASTGSTAYTPSPTSTTSTTSTPNLPPPSLSTQRSLPPFHPIPLSQTHTTGQPIPSPPLPDIIPPSIPLPPHLCPSSAKPCSLPSVLLSPDLIPLILIPLLPNTKMFLSLRLVCRTWDEVIRSAPGLRTAFFALPMWKRPADDFLLLDLGLGAVGRGLSIRRGKEVEKGCWIEVRMGKAAAVKVLGSTAGRRSSTAGRTRRVGDVEPKEEWTGRAVEQGLRLEDLFVTQPPILGMQAFVEEVSPSELTNDGGESKEAVVSTVSNDEDDLRESPAPVAKLSCDAGITLGFLAETTLSLLSGGDVHRRVRSRGESSKSAIEVEQDDERRVVFKAIVSFCAPRVEVRKRGVVRTVTSFG</sequence>
<dbReference type="Proteomes" id="UP000008062">
    <property type="component" value="Chromosome 1"/>
</dbReference>
<dbReference type="eggNOG" id="ENOG502RGAZ">
    <property type="taxonomic scope" value="Eukaryota"/>
</dbReference>
<dbReference type="OMA" id="HICHATE"/>
<evidence type="ECO:0000313" key="3">
    <source>
        <dbReference type="Proteomes" id="UP000008062"/>
    </source>
</evidence>
<dbReference type="VEuPathDB" id="FungiDB:ZTRI_1.1090"/>
<dbReference type="GeneID" id="13394913"/>